<comment type="similarity">
    <text evidence="2">Belongs to the TsaE family.</text>
</comment>
<dbReference type="InterPro" id="IPR027417">
    <property type="entry name" value="P-loop_NTPase"/>
</dbReference>
<keyword evidence="5" id="KW-0819">tRNA processing</keyword>
<keyword evidence="4" id="KW-0963">Cytoplasm</keyword>
<evidence type="ECO:0000256" key="9">
    <source>
        <dbReference type="ARBA" id="ARBA00022842"/>
    </source>
</evidence>
<dbReference type="AlphaFoldDB" id="A0A1Z3HJ58"/>
<dbReference type="STRING" id="1641165.XM38_14550"/>
<dbReference type="GO" id="GO:0005524">
    <property type="term" value="F:ATP binding"/>
    <property type="evidence" value="ECO:0007669"/>
    <property type="project" value="UniProtKB-KW"/>
</dbReference>
<dbReference type="Proteomes" id="UP000191901">
    <property type="component" value="Chromosome"/>
</dbReference>
<proteinExistence type="inferred from homology"/>
<evidence type="ECO:0000256" key="4">
    <source>
        <dbReference type="ARBA" id="ARBA00022490"/>
    </source>
</evidence>
<evidence type="ECO:0000256" key="2">
    <source>
        <dbReference type="ARBA" id="ARBA00007599"/>
    </source>
</evidence>
<protein>
    <recommendedName>
        <fullName evidence="3">tRNA threonylcarbamoyladenosine biosynthesis protein TsaE</fullName>
    </recommendedName>
    <alternativeName>
        <fullName evidence="10">t(6)A37 threonylcarbamoyladenosine biosynthesis protein TsaE</fullName>
    </alternativeName>
</protein>
<name>A0A1Z3HJ58_9CYAN</name>
<accession>A0A1Z3HJ58</accession>
<dbReference type="GO" id="GO:0002949">
    <property type="term" value="P:tRNA threonylcarbamoyladenosine modification"/>
    <property type="evidence" value="ECO:0007669"/>
    <property type="project" value="InterPro"/>
</dbReference>
<dbReference type="PANTHER" id="PTHR33540">
    <property type="entry name" value="TRNA THREONYLCARBAMOYLADENOSINE BIOSYNTHESIS PROTEIN TSAE"/>
    <property type="match status" value="1"/>
</dbReference>
<evidence type="ECO:0000313" key="11">
    <source>
        <dbReference type="EMBL" id="ASC70325.1"/>
    </source>
</evidence>
<evidence type="ECO:0000256" key="1">
    <source>
        <dbReference type="ARBA" id="ARBA00004496"/>
    </source>
</evidence>
<comment type="subcellular location">
    <subcellularLocation>
        <location evidence="1">Cytoplasm</location>
    </subcellularLocation>
</comment>
<keyword evidence="7" id="KW-0547">Nucleotide-binding</keyword>
<dbReference type="PANTHER" id="PTHR33540:SF2">
    <property type="entry name" value="TRNA THREONYLCARBAMOYLADENOSINE BIOSYNTHESIS PROTEIN TSAE"/>
    <property type="match status" value="1"/>
</dbReference>
<dbReference type="GO" id="GO:0005737">
    <property type="term" value="C:cytoplasm"/>
    <property type="evidence" value="ECO:0007669"/>
    <property type="project" value="UniProtKB-SubCell"/>
</dbReference>
<sequence>MAMDWMPVVITLPDAEATYALGHYLGQHLPIGTVILLMGDLGSGKTTLVKGLAAALGITEPINSPTFTLINEYEQGRLPLYHVDLYRLEAAAADQLYLESYWDGSEFVPGIMAIEWSEHLGHHPPEPLELRLSYHDAGRQATLRPSTPCQAALLETLPDAILANEI</sequence>
<dbReference type="NCBIfam" id="TIGR00150">
    <property type="entry name" value="T6A_YjeE"/>
    <property type="match status" value="1"/>
</dbReference>
<dbReference type="Pfam" id="PF02367">
    <property type="entry name" value="TsaE"/>
    <property type="match status" value="1"/>
</dbReference>
<dbReference type="Gene3D" id="3.40.50.300">
    <property type="entry name" value="P-loop containing nucleotide triphosphate hydrolases"/>
    <property type="match status" value="1"/>
</dbReference>
<evidence type="ECO:0000256" key="5">
    <source>
        <dbReference type="ARBA" id="ARBA00022694"/>
    </source>
</evidence>
<evidence type="ECO:0000256" key="8">
    <source>
        <dbReference type="ARBA" id="ARBA00022840"/>
    </source>
</evidence>
<keyword evidence="9" id="KW-0460">Magnesium</keyword>
<reference evidence="11 12" key="1">
    <citation type="journal article" date="2016" name="Biochim. Biophys. Acta">
        <title>Characterization of red-shifted phycobilisomes isolated from the chlorophyll f-containing cyanobacterium Halomicronema hongdechloris.</title>
        <authorList>
            <person name="Li Y."/>
            <person name="Lin Y."/>
            <person name="Garvey C.J."/>
            <person name="Birch D."/>
            <person name="Corkery R.W."/>
            <person name="Loughlin P.C."/>
            <person name="Scheer H."/>
            <person name="Willows R.D."/>
            <person name="Chen M."/>
        </authorList>
    </citation>
    <scope>NUCLEOTIDE SEQUENCE [LARGE SCALE GENOMIC DNA]</scope>
    <source>
        <strain evidence="11 12">C2206</strain>
    </source>
</reference>
<evidence type="ECO:0000256" key="6">
    <source>
        <dbReference type="ARBA" id="ARBA00022723"/>
    </source>
</evidence>
<gene>
    <name evidence="11" type="primary">tsaE</name>
    <name evidence="11" type="ORF">XM38_012630</name>
</gene>
<evidence type="ECO:0000313" key="12">
    <source>
        <dbReference type="Proteomes" id="UP000191901"/>
    </source>
</evidence>
<keyword evidence="6" id="KW-0479">Metal-binding</keyword>
<evidence type="ECO:0000256" key="10">
    <source>
        <dbReference type="ARBA" id="ARBA00032441"/>
    </source>
</evidence>
<evidence type="ECO:0000256" key="3">
    <source>
        <dbReference type="ARBA" id="ARBA00019010"/>
    </source>
</evidence>
<keyword evidence="12" id="KW-1185">Reference proteome</keyword>
<dbReference type="InterPro" id="IPR003442">
    <property type="entry name" value="T6A_TsaE"/>
</dbReference>
<evidence type="ECO:0000256" key="7">
    <source>
        <dbReference type="ARBA" id="ARBA00022741"/>
    </source>
</evidence>
<dbReference type="SUPFAM" id="SSF52540">
    <property type="entry name" value="P-loop containing nucleoside triphosphate hydrolases"/>
    <property type="match status" value="1"/>
</dbReference>
<organism evidence="11 12">
    <name type="scientific">Halomicronema hongdechloris C2206</name>
    <dbReference type="NCBI Taxonomy" id="1641165"/>
    <lineage>
        <taxon>Bacteria</taxon>
        <taxon>Bacillati</taxon>
        <taxon>Cyanobacteriota</taxon>
        <taxon>Cyanophyceae</taxon>
        <taxon>Nodosilineales</taxon>
        <taxon>Nodosilineaceae</taxon>
        <taxon>Halomicronema</taxon>
    </lineage>
</organism>
<dbReference type="EMBL" id="CP021983">
    <property type="protein sequence ID" value="ASC70325.1"/>
    <property type="molecule type" value="Genomic_DNA"/>
</dbReference>
<keyword evidence="8" id="KW-0067">ATP-binding</keyword>
<dbReference type="GO" id="GO:0046872">
    <property type="term" value="F:metal ion binding"/>
    <property type="evidence" value="ECO:0007669"/>
    <property type="project" value="UniProtKB-KW"/>
</dbReference>
<dbReference type="KEGG" id="hhg:XM38_012630"/>